<comment type="caution">
    <text evidence="7">The sequence shown here is derived from an EMBL/GenBank/DDBJ whole genome shotgun (WGS) entry which is preliminary data.</text>
</comment>
<organism evidence="7 8">
    <name type="scientific">Poritiphilus flavus</name>
    <dbReference type="NCBI Taxonomy" id="2697053"/>
    <lineage>
        <taxon>Bacteria</taxon>
        <taxon>Pseudomonadati</taxon>
        <taxon>Bacteroidota</taxon>
        <taxon>Flavobacteriia</taxon>
        <taxon>Flavobacteriales</taxon>
        <taxon>Flavobacteriaceae</taxon>
        <taxon>Poritiphilus</taxon>
    </lineage>
</organism>
<dbReference type="EC" id="3.2.1.52" evidence="3"/>
<proteinExistence type="inferred from homology"/>
<dbReference type="Gene3D" id="3.20.20.300">
    <property type="entry name" value="Glycoside hydrolase, family 3, N-terminal domain"/>
    <property type="match status" value="1"/>
</dbReference>
<sequence>MPKIIPYQTAKHSLSLQEKIGQLFMPAAFINDSEEEILKLEKLIKESAIGGLCFFHSRASAATNYEGKKEVIYNAKSLDVLEGLIERYQNSAKYPLIIAIDAEWGLAMRVENTPQYPYAITLGAIPEGDDLIFEVGKQMAIDCLNAGIHWNFAPVADINNNPENPVIGYRSFGENKEPVSRKAIQMMKGMQSVGLLTSSKHFPGHGDTATDSHLGLPLIDKSKEALLHNELYPFQKLIENKVDSVMVGHLSVPALTGNTETPTSVSSKIIREVLRKELGFDGLVVTDALNMHAVSRRFEKKGQLECQAFLAGNDILCFAENVPEGIEEIAKEADPQLVEESFERIWKLKEKAMATATQIPATSGTDHAVLNQKLAEHSLSFVRGNPDKLKDFSGGKFIGLCLSAQKDSLFFDTIAKELPFEHCYSSQDQFSNFEKVIGDYDQILIGLVPPKVKPQNNFDIPAEQLEFIRTLSRTKKVVLYLFGNPYVLNLFDLQSLEAVIVAYQDFPEFQKNAAYHFLGRSNAVGMLPVTVKNYDHENI</sequence>
<evidence type="ECO:0000313" key="8">
    <source>
        <dbReference type="Proteomes" id="UP000475249"/>
    </source>
</evidence>
<evidence type="ECO:0000256" key="4">
    <source>
        <dbReference type="ARBA" id="ARBA00022801"/>
    </source>
</evidence>
<feature type="domain" description="Glycoside hydrolase family 3 N-terminal" evidence="6">
    <location>
        <begin position="16"/>
        <end position="346"/>
    </location>
</feature>
<dbReference type="GO" id="GO:0005975">
    <property type="term" value="P:carbohydrate metabolic process"/>
    <property type="evidence" value="ECO:0007669"/>
    <property type="project" value="InterPro"/>
</dbReference>
<keyword evidence="4 7" id="KW-0378">Hydrolase</keyword>
<name>A0A6L9E9G8_9FLAO</name>
<dbReference type="Pfam" id="PF00933">
    <property type="entry name" value="Glyco_hydro_3"/>
    <property type="match status" value="1"/>
</dbReference>
<evidence type="ECO:0000313" key="7">
    <source>
        <dbReference type="EMBL" id="NAS11415.1"/>
    </source>
</evidence>
<gene>
    <name evidence="7" type="ORF">GTQ38_05345</name>
</gene>
<dbReference type="InterPro" id="IPR050226">
    <property type="entry name" value="NagZ_Beta-hexosaminidase"/>
</dbReference>
<dbReference type="PANTHER" id="PTHR30480">
    <property type="entry name" value="BETA-HEXOSAMINIDASE-RELATED"/>
    <property type="match status" value="1"/>
</dbReference>
<evidence type="ECO:0000256" key="1">
    <source>
        <dbReference type="ARBA" id="ARBA00001231"/>
    </source>
</evidence>
<keyword evidence="8" id="KW-1185">Reference proteome</keyword>
<dbReference type="InterPro" id="IPR017853">
    <property type="entry name" value="GH"/>
</dbReference>
<comment type="similarity">
    <text evidence="2">Belongs to the glycosyl hydrolase 3 family.</text>
</comment>
<dbReference type="GO" id="GO:0004563">
    <property type="term" value="F:beta-N-acetylhexosaminidase activity"/>
    <property type="evidence" value="ECO:0007669"/>
    <property type="project" value="UniProtKB-EC"/>
</dbReference>
<dbReference type="InterPro" id="IPR001764">
    <property type="entry name" value="Glyco_hydro_3_N"/>
</dbReference>
<accession>A0A6L9E9G8</accession>
<keyword evidence="5" id="KW-0326">Glycosidase</keyword>
<evidence type="ECO:0000259" key="6">
    <source>
        <dbReference type="Pfam" id="PF00933"/>
    </source>
</evidence>
<dbReference type="Gene3D" id="3.40.50.1700">
    <property type="entry name" value="Glycoside hydrolase family 3 C-terminal domain"/>
    <property type="match status" value="1"/>
</dbReference>
<dbReference type="Proteomes" id="UP000475249">
    <property type="component" value="Unassembled WGS sequence"/>
</dbReference>
<dbReference type="InterPro" id="IPR036881">
    <property type="entry name" value="Glyco_hydro_3_C_sf"/>
</dbReference>
<evidence type="ECO:0000256" key="5">
    <source>
        <dbReference type="ARBA" id="ARBA00023295"/>
    </source>
</evidence>
<dbReference type="AlphaFoldDB" id="A0A6L9E9G8"/>
<dbReference type="InterPro" id="IPR019800">
    <property type="entry name" value="Glyco_hydro_3_AS"/>
</dbReference>
<dbReference type="SUPFAM" id="SSF51445">
    <property type="entry name" value="(Trans)glycosidases"/>
    <property type="match status" value="1"/>
</dbReference>
<comment type="catalytic activity">
    <reaction evidence="1">
        <text>Hydrolysis of terminal non-reducing N-acetyl-D-hexosamine residues in N-acetyl-beta-D-hexosaminides.</text>
        <dbReference type="EC" id="3.2.1.52"/>
    </reaction>
</comment>
<dbReference type="EMBL" id="WXYO01000002">
    <property type="protein sequence ID" value="NAS11415.1"/>
    <property type="molecule type" value="Genomic_DNA"/>
</dbReference>
<dbReference type="PROSITE" id="PS00775">
    <property type="entry name" value="GLYCOSYL_HYDROL_F3"/>
    <property type="match status" value="1"/>
</dbReference>
<reference evidence="7 8" key="1">
    <citation type="submission" date="2020-01" db="EMBL/GenBank/DDBJ databases">
        <title>Bacteria diversity of Porities sp.</title>
        <authorList>
            <person name="Wang G."/>
        </authorList>
    </citation>
    <scope>NUCLEOTIDE SEQUENCE [LARGE SCALE GENOMIC DNA]</scope>
    <source>
        <strain evidence="7 8">R33</strain>
    </source>
</reference>
<protein>
    <recommendedName>
        <fullName evidence="3">beta-N-acetylhexosaminidase</fullName>
        <ecNumber evidence="3">3.2.1.52</ecNumber>
    </recommendedName>
</protein>
<evidence type="ECO:0000256" key="2">
    <source>
        <dbReference type="ARBA" id="ARBA00005336"/>
    </source>
</evidence>
<dbReference type="GO" id="GO:0009254">
    <property type="term" value="P:peptidoglycan turnover"/>
    <property type="evidence" value="ECO:0007669"/>
    <property type="project" value="TreeGrafter"/>
</dbReference>
<dbReference type="PANTHER" id="PTHR30480:SF13">
    <property type="entry name" value="BETA-HEXOSAMINIDASE"/>
    <property type="match status" value="1"/>
</dbReference>
<dbReference type="InterPro" id="IPR036962">
    <property type="entry name" value="Glyco_hydro_3_N_sf"/>
</dbReference>
<evidence type="ECO:0000256" key="3">
    <source>
        <dbReference type="ARBA" id="ARBA00012663"/>
    </source>
</evidence>